<comment type="cofactor">
    <cofactor evidence="1">
        <name>Mn(2+)</name>
        <dbReference type="ChEBI" id="CHEBI:29035"/>
    </cofactor>
</comment>
<evidence type="ECO:0000256" key="7">
    <source>
        <dbReference type="ARBA" id="ARBA00022801"/>
    </source>
</evidence>
<evidence type="ECO:0000256" key="10">
    <source>
        <dbReference type="PROSITE-ProRule" id="PRU00742"/>
    </source>
</evidence>
<evidence type="ECO:0000256" key="3">
    <source>
        <dbReference type="ARBA" id="ARBA00012168"/>
    </source>
</evidence>
<dbReference type="GO" id="GO:0005829">
    <property type="term" value="C:cytosol"/>
    <property type="evidence" value="ECO:0007669"/>
    <property type="project" value="TreeGrafter"/>
</dbReference>
<dbReference type="PANTHER" id="PTHR43782:SF3">
    <property type="entry name" value="ARGINASE"/>
    <property type="match status" value="1"/>
</dbReference>
<dbReference type="InterPro" id="IPR006035">
    <property type="entry name" value="Ureohydrolase"/>
</dbReference>
<gene>
    <name evidence="12" type="ORF">SteCoe_7391</name>
</gene>
<dbReference type="PRINTS" id="PR00116">
    <property type="entry name" value="ARGINASE"/>
</dbReference>
<dbReference type="Gene3D" id="3.40.800.10">
    <property type="entry name" value="Ureohydrolase domain"/>
    <property type="match status" value="1"/>
</dbReference>
<evidence type="ECO:0000256" key="4">
    <source>
        <dbReference type="ARBA" id="ARBA00018123"/>
    </source>
</evidence>
<dbReference type="EMBL" id="MPUH01000106">
    <property type="protein sequence ID" value="OMJ90278.1"/>
    <property type="molecule type" value="Genomic_DNA"/>
</dbReference>
<evidence type="ECO:0000256" key="6">
    <source>
        <dbReference type="ARBA" id="ARBA00022723"/>
    </source>
</evidence>
<evidence type="ECO:0000256" key="8">
    <source>
        <dbReference type="ARBA" id="ARBA00023211"/>
    </source>
</evidence>
<dbReference type="OrthoDB" id="288726at2759"/>
<keyword evidence="13" id="KW-1185">Reference proteome</keyword>
<dbReference type="GO" id="GO:0006525">
    <property type="term" value="P:arginine metabolic process"/>
    <property type="evidence" value="ECO:0007669"/>
    <property type="project" value="UniProtKB-KW"/>
</dbReference>
<dbReference type="AlphaFoldDB" id="A0A1R2CMP5"/>
<keyword evidence="5" id="KW-0056">Arginine metabolism</keyword>
<evidence type="ECO:0000256" key="11">
    <source>
        <dbReference type="RuleBase" id="RU003684"/>
    </source>
</evidence>
<keyword evidence="7 11" id="KW-0378">Hydrolase</keyword>
<dbReference type="UniPathway" id="UPA00158">
    <property type="reaction ID" value="UER00270"/>
</dbReference>
<dbReference type="GO" id="GO:0004053">
    <property type="term" value="F:arginase activity"/>
    <property type="evidence" value="ECO:0007669"/>
    <property type="project" value="UniProtKB-EC"/>
</dbReference>
<dbReference type="CDD" id="cd09989">
    <property type="entry name" value="Arginase"/>
    <property type="match status" value="1"/>
</dbReference>
<comment type="pathway">
    <text evidence="2">Nitrogen metabolism; urea cycle; L-ornithine and urea from L-arginine: step 1/1.</text>
</comment>
<keyword evidence="8" id="KW-0464">Manganese</keyword>
<evidence type="ECO:0000256" key="5">
    <source>
        <dbReference type="ARBA" id="ARBA00022503"/>
    </source>
</evidence>
<dbReference type="GO" id="GO:0005634">
    <property type="term" value="C:nucleus"/>
    <property type="evidence" value="ECO:0007669"/>
    <property type="project" value="TreeGrafter"/>
</dbReference>
<sequence length="298" mass="33002">MSWRSNDNIKILGSAVSIGQPRQGVEKTPSVLQAEKIEDLISIGRVTWVETIDQPAYTYENPRLNPIRNVQDLAKYNKILYEKILSHLGTEDFLLTIGGDHSIGSATVGAMLKATNGNLGVIWIDAHGDCNTPETSPSGNYHGMPVAHLLGLFQGPVEFQWDQPKLSPTSIAMIGIRDLDPEEKILMDRIGIKYYTMDMIHEIGIETTITEALAYIDPDGTKKIHMSFDVDGIDPQLVPGTGTRAPNGLTLHDYAVIAQKVKLTGDRFASMDLVEINFDIERNVTLDSVKEIIRITFQ</sequence>
<dbReference type="Proteomes" id="UP000187209">
    <property type="component" value="Unassembled WGS sequence"/>
</dbReference>
<dbReference type="Pfam" id="PF00491">
    <property type="entry name" value="Arginase"/>
    <property type="match status" value="1"/>
</dbReference>
<organism evidence="12 13">
    <name type="scientific">Stentor coeruleus</name>
    <dbReference type="NCBI Taxonomy" id="5963"/>
    <lineage>
        <taxon>Eukaryota</taxon>
        <taxon>Sar</taxon>
        <taxon>Alveolata</taxon>
        <taxon>Ciliophora</taxon>
        <taxon>Postciliodesmatophora</taxon>
        <taxon>Heterotrichea</taxon>
        <taxon>Heterotrichida</taxon>
        <taxon>Stentoridae</taxon>
        <taxon>Stentor</taxon>
    </lineage>
</organism>
<reference evidence="12 13" key="1">
    <citation type="submission" date="2016-11" db="EMBL/GenBank/DDBJ databases">
        <title>The macronuclear genome of Stentor coeruleus: a giant cell with tiny introns.</title>
        <authorList>
            <person name="Slabodnick M."/>
            <person name="Ruby J.G."/>
            <person name="Reiff S.B."/>
            <person name="Swart E.C."/>
            <person name="Gosai S."/>
            <person name="Prabakaran S."/>
            <person name="Witkowska E."/>
            <person name="Larue G.E."/>
            <person name="Fisher S."/>
            <person name="Freeman R.M."/>
            <person name="Gunawardena J."/>
            <person name="Chu W."/>
            <person name="Stover N.A."/>
            <person name="Gregory B.D."/>
            <person name="Nowacki M."/>
            <person name="Derisi J."/>
            <person name="Roy S.W."/>
            <person name="Marshall W.F."/>
            <person name="Sood P."/>
        </authorList>
    </citation>
    <scope>NUCLEOTIDE SEQUENCE [LARGE SCALE GENOMIC DNA]</scope>
    <source>
        <strain evidence="12">WM001</strain>
    </source>
</reference>
<evidence type="ECO:0000256" key="2">
    <source>
        <dbReference type="ARBA" id="ARBA00005098"/>
    </source>
</evidence>
<dbReference type="FunFam" id="3.40.800.10:FF:000012">
    <property type="entry name" value="Arginase"/>
    <property type="match status" value="1"/>
</dbReference>
<dbReference type="InterPro" id="IPR014033">
    <property type="entry name" value="Arginase"/>
</dbReference>
<accession>A0A1R2CMP5</accession>
<evidence type="ECO:0000313" key="13">
    <source>
        <dbReference type="Proteomes" id="UP000187209"/>
    </source>
</evidence>
<dbReference type="PANTHER" id="PTHR43782">
    <property type="entry name" value="ARGINASE"/>
    <property type="match status" value="1"/>
</dbReference>
<dbReference type="EC" id="3.5.3.1" evidence="3"/>
<dbReference type="SUPFAM" id="SSF52768">
    <property type="entry name" value="Arginase/deacetylase"/>
    <property type="match status" value="1"/>
</dbReference>
<dbReference type="GO" id="GO:0000050">
    <property type="term" value="P:urea cycle"/>
    <property type="evidence" value="ECO:0007669"/>
    <property type="project" value="UniProtKB-UniPathway"/>
</dbReference>
<evidence type="ECO:0000256" key="9">
    <source>
        <dbReference type="ARBA" id="ARBA00047391"/>
    </source>
</evidence>
<comment type="catalytic activity">
    <reaction evidence="9">
        <text>L-arginine + H2O = urea + L-ornithine</text>
        <dbReference type="Rhea" id="RHEA:20569"/>
        <dbReference type="ChEBI" id="CHEBI:15377"/>
        <dbReference type="ChEBI" id="CHEBI:16199"/>
        <dbReference type="ChEBI" id="CHEBI:32682"/>
        <dbReference type="ChEBI" id="CHEBI:46911"/>
        <dbReference type="EC" id="3.5.3.1"/>
    </reaction>
</comment>
<dbReference type="GO" id="GO:0030145">
    <property type="term" value="F:manganese ion binding"/>
    <property type="evidence" value="ECO:0007669"/>
    <property type="project" value="TreeGrafter"/>
</dbReference>
<proteinExistence type="inferred from homology"/>
<dbReference type="PROSITE" id="PS01053">
    <property type="entry name" value="ARGINASE_1"/>
    <property type="match status" value="1"/>
</dbReference>
<evidence type="ECO:0000256" key="1">
    <source>
        <dbReference type="ARBA" id="ARBA00001936"/>
    </source>
</evidence>
<name>A0A1R2CMP5_9CILI</name>
<protein>
    <recommendedName>
        <fullName evidence="4">Arginase</fullName>
        <ecNumber evidence="3">3.5.3.1</ecNumber>
    </recommendedName>
</protein>
<comment type="similarity">
    <text evidence="10 11">Belongs to the arginase family.</text>
</comment>
<dbReference type="InterPro" id="IPR023696">
    <property type="entry name" value="Ureohydrolase_dom_sf"/>
</dbReference>
<comment type="caution">
    <text evidence="12">The sequence shown here is derived from an EMBL/GenBank/DDBJ whole genome shotgun (WGS) entry which is preliminary data.</text>
</comment>
<dbReference type="PROSITE" id="PS51409">
    <property type="entry name" value="ARGINASE_2"/>
    <property type="match status" value="1"/>
</dbReference>
<dbReference type="InterPro" id="IPR020855">
    <property type="entry name" value="Ureohydrolase_Mn_BS"/>
</dbReference>
<evidence type="ECO:0000313" key="12">
    <source>
        <dbReference type="EMBL" id="OMJ90278.1"/>
    </source>
</evidence>
<keyword evidence="6" id="KW-0479">Metal-binding</keyword>